<dbReference type="EMBL" id="FWFQ01000007">
    <property type="protein sequence ID" value="SLN28486.1"/>
    <property type="molecule type" value="Genomic_DNA"/>
</dbReference>
<gene>
    <name evidence="1" type="ORF">PSA7680_01289</name>
</gene>
<reference evidence="1 2" key="1">
    <citation type="submission" date="2017-03" db="EMBL/GenBank/DDBJ databases">
        <authorList>
            <person name="Afonso C.L."/>
            <person name="Miller P.J."/>
            <person name="Scott M.A."/>
            <person name="Spackman E."/>
            <person name="Goraichik I."/>
            <person name="Dimitrov K.M."/>
            <person name="Suarez D.L."/>
            <person name="Swayne D.E."/>
        </authorList>
    </citation>
    <scope>NUCLEOTIDE SEQUENCE [LARGE SCALE GENOMIC DNA]</scope>
    <source>
        <strain evidence="1 2">CECT 7680</strain>
    </source>
</reference>
<evidence type="ECO:0000313" key="2">
    <source>
        <dbReference type="Proteomes" id="UP000193409"/>
    </source>
</evidence>
<name>A0A1Y5RZF0_9RHOB</name>
<sequence length="125" mass="13954">MARAPKRLMQADESGALLREEIALYLARHGTADICKILEFALQELETAQRHFELGHFVQLRMEARALGRRMGRMGLSRPEAVATALAEVAGERRIVEAAALLERLGRILRFASRTAALMEPPAYL</sequence>
<dbReference type="AlphaFoldDB" id="A0A1Y5RZF0"/>
<keyword evidence="2" id="KW-1185">Reference proteome</keyword>
<dbReference type="Proteomes" id="UP000193409">
    <property type="component" value="Unassembled WGS sequence"/>
</dbReference>
<evidence type="ECO:0000313" key="1">
    <source>
        <dbReference type="EMBL" id="SLN28486.1"/>
    </source>
</evidence>
<proteinExistence type="predicted"/>
<organism evidence="1 2">
    <name type="scientific">Pseudoruegeria aquimaris</name>
    <dbReference type="NCBI Taxonomy" id="393663"/>
    <lineage>
        <taxon>Bacteria</taxon>
        <taxon>Pseudomonadati</taxon>
        <taxon>Pseudomonadota</taxon>
        <taxon>Alphaproteobacteria</taxon>
        <taxon>Rhodobacterales</taxon>
        <taxon>Roseobacteraceae</taxon>
        <taxon>Pseudoruegeria</taxon>
    </lineage>
</organism>
<accession>A0A1Y5RZF0</accession>
<protein>
    <submittedName>
        <fullName evidence="1">Uncharacterized protein</fullName>
    </submittedName>
</protein>